<feature type="non-terminal residue" evidence="1">
    <location>
        <position position="1"/>
    </location>
</feature>
<evidence type="ECO:0000313" key="2">
    <source>
        <dbReference type="Proteomes" id="UP001642487"/>
    </source>
</evidence>
<dbReference type="EMBL" id="OZ021738">
    <property type="protein sequence ID" value="CAK9319393.1"/>
    <property type="molecule type" value="Genomic_DNA"/>
</dbReference>
<protein>
    <submittedName>
        <fullName evidence="1">Uncharacterized protein</fullName>
    </submittedName>
</protein>
<evidence type="ECO:0000313" key="1">
    <source>
        <dbReference type="EMBL" id="CAK9319393.1"/>
    </source>
</evidence>
<accession>A0ABP0YFX1</accession>
<organism evidence="1 2">
    <name type="scientific">Citrullus colocynthis</name>
    <name type="common">colocynth</name>
    <dbReference type="NCBI Taxonomy" id="252529"/>
    <lineage>
        <taxon>Eukaryota</taxon>
        <taxon>Viridiplantae</taxon>
        <taxon>Streptophyta</taxon>
        <taxon>Embryophyta</taxon>
        <taxon>Tracheophyta</taxon>
        <taxon>Spermatophyta</taxon>
        <taxon>Magnoliopsida</taxon>
        <taxon>eudicotyledons</taxon>
        <taxon>Gunneridae</taxon>
        <taxon>Pentapetalae</taxon>
        <taxon>rosids</taxon>
        <taxon>fabids</taxon>
        <taxon>Cucurbitales</taxon>
        <taxon>Cucurbitaceae</taxon>
        <taxon>Benincaseae</taxon>
        <taxon>Citrullus</taxon>
    </lineage>
</organism>
<proteinExistence type="predicted"/>
<dbReference type="Proteomes" id="UP001642487">
    <property type="component" value="Chromosome 4"/>
</dbReference>
<sequence>NLAFSSPSSTQPSFWYNKKERSQAFKLQVGCSEQTVGHLGQHFGRWDTVVGRCHDTWTLLLDAWTALWKPDRTLLDTQ</sequence>
<feature type="non-terminal residue" evidence="1">
    <location>
        <position position="78"/>
    </location>
</feature>
<reference evidence="1 2" key="1">
    <citation type="submission" date="2024-03" db="EMBL/GenBank/DDBJ databases">
        <authorList>
            <person name="Gkanogiannis A."/>
            <person name="Becerra Lopez-Lavalle L."/>
        </authorList>
    </citation>
    <scope>NUCLEOTIDE SEQUENCE [LARGE SCALE GENOMIC DNA]</scope>
</reference>
<name>A0ABP0YFX1_9ROSI</name>
<gene>
    <name evidence="1" type="ORF">CITCOLO1_LOCUS11397</name>
</gene>
<keyword evidence="2" id="KW-1185">Reference proteome</keyword>